<name>A0ACB5SS78_AMBMO</name>
<accession>A0ACB5SS78</accession>
<proteinExistence type="predicted"/>
<reference evidence="1" key="1">
    <citation type="submission" date="2023-04" db="EMBL/GenBank/DDBJ databases">
        <title>Ambrosiozyma monospora NBRC 10751.</title>
        <authorList>
            <person name="Ichikawa N."/>
            <person name="Sato H."/>
            <person name="Tonouchi N."/>
        </authorList>
    </citation>
    <scope>NUCLEOTIDE SEQUENCE</scope>
    <source>
        <strain evidence="1">NBRC 10751</strain>
    </source>
</reference>
<organism evidence="1 2">
    <name type="scientific">Ambrosiozyma monospora</name>
    <name type="common">Yeast</name>
    <name type="synonym">Endomycopsis monosporus</name>
    <dbReference type="NCBI Taxonomy" id="43982"/>
    <lineage>
        <taxon>Eukaryota</taxon>
        <taxon>Fungi</taxon>
        <taxon>Dikarya</taxon>
        <taxon>Ascomycota</taxon>
        <taxon>Saccharomycotina</taxon>
        <taxon>Pichiomycetes</taxon>
        <taxon>Pichiales</taxon>
        <taxon>Pichiaceae</taxon>
        <taxon>Ambrosiozyma</taxon>
    </lineage>
</organism>
<evidence type="ECO:0000313" key="2">
    <source>
        <dbReference type="Proteomes" id="UP001165064"/>
    </source>
</evidence>
<keyword evidence="2" id="KW-1185">Reference proteome</keyword>
<comment type="caution">
    <text evidence="1">The sequence shown here is derived from an EMBL/GenBank/DDBJ whole genome shotgun (WGS) entry which is preliminary data.</text>
</comment>
<protein>
    <submittedName>
        <fullName evidence="1">Unnamed protein product</fullName>
    </submittedName>
</protein>
<dbReference type="EMBL" id="BSXS01000172">
    <property type="protein sequence ID" value="GME71229.1"/>
    <property type="molecule type" value="Genomic_DNA"/>
</dbReference>
<sequence>MFPYKSRCLLSSIGKAASNKPALYRIGRLYSTNSTTTATSTPKPTTNSQKKNEPEKEQEDTEYTIDVSNLSNRWVNLPSDAQQDIISYLNVKQQFGWNYLTPDEKKALYYISYGNWGARDGQAMNLPEMIFKIMSSSILFGVVGFSLINYAIDKEKVSELEKENPQQQPESTTPTSGN</sequence>
<dbReference type="Proteomes" id="UP001165064">
    <property type="component" value="Unassembled WGS sequence"/>
</dbReference>
<gene>
    <name evidence="1" type="ORF">Amon02_000050800</name>
</gene>
<evidence type="ECO:0000313" key="1">
    <source>
        <dbReference type="EMBL" id="GME71229.1"/>
    </source>
</evidence>